<evidence type="ECO:0000256" key="6">
    <source>
        <dbReference type="SAM" id="Phobius"/>
    </source>
</evidence>
<feature type="domain" description="Tectonic-1-3" evidence="8">
    <location>
        <begin position="698"/>
        <end position="882"/>
    </location>
</feature>
<dbReference type="GeneID" id="111136338"/>
<evidence type="ECO:0000313" key="10">
    <source>
        <dbReference type="Proteomes" id="UP000694844"/>
    </source>
</evidence>
<feature type="domain" description="Tectonic-1-3" evidence="8">
    <location>
        <begin position="428"/>
        <end position="672"/>
    </location>
</feature>
<dbReference type="AlphaFoldDB" id="A0A8B8ES78"/>
<dbReference type="Pfam" id="PF07773">
    <property type="entry name" value="TCTN_DUF1619"/>
    <property type="match status" value="2"/>
</dbReference>
<dbReference type="InterPro" id="IPR057724">
    <property type="entry name" value="TCTN1-3_N"/>
</dbReference>
<organism evidence="10 11">
    <name type="scientific">Crassostrea virginica</name>
    <name type="common">Eastern oyster</name>
    <dbReference type="NCBI Taxonomy" id="6565"/>
    <lineage>
        <taxon>Eukaryota</taxon>
        <taxon>Metazoa</taxon>
        <taxon>Spiralia</taxon>
        <taxon>Lophotrochozoa</taxon>
        <taxon>Mollusca</taxon>
        <taxon>Bivalvia</taxon>
        <taxon>Autobranchia</taxon>
        <taxon>Pteriomorphia</taxon>
        <taxon>Ostreida</taxon>
        <taxon>Ostreoidea</taxon>
        <taxon>Ostreidae</taxon>
        <taxon>Crassostrea</taxon>
    </lineage>
</organism>
<dbReference type="InterPro" id="IPR011677">
    <property type="entry name" value="TCTN1-3_dom"/>
</dbReference>
<name>A0A8B8ES78_CRAVI</name>
<evidence type="ECO:0000313" key="11">
    <source>
        <dbReference type="RefSeq" id="XP_022342814.1"/>
    </source>
</evidence>
<evidence type="ECO:0000259" key="8">
    <source>
        <dbReference type="Pfam" id="PF07773"/>
    </source>
</evidence>
<dbReference type="PANTHER" id="PTHR14611:SF6">
    <property type="entry name" value="TECTONIC-2"/>
    <property type="match status" value="1"/>
</dbReference>
<protein>
    <submittedName>
        <fullName evidence="11">Uncharacterized protein LOC111136338 isoform X1</fullName>
    </submittedName>
</protein>
<keyword evidence="10" id="KW-1185">Reference proteome</keyword>
<dbReference type="Proteomes" id="UP000694844">
    <property type="component" value="Chromosome 5"/>
</dbReference>
<keyword evidence="3" id="KW-0970">Cilium biogenesis/degradation</keyword>
<sequence>MKRSLRMNLQALYPPVFILLALFIYQSSCQGVTSTPTISICTEDDIRVLNKVTAQVFTIEFSDRVTTATTVTCTTLASGTMILNIPNVGAPVNSTRIQMSFTLTTVGTPIQVTCSATGYNSGPAVVFRMNEPTLALYPPPFTTTSTRFGMLVLITNPTDTTGAIPLRCQADLFTSLSSANNAVNSPPCGSTTTTAPLTTASSVTVDPSVTTTVPISPTTGPTSSDWGVQPVSDLQPDANINHQSVLVARNIPVNESVQEYVVVSCCTIGLTQNMQVATLITADLSKNKTLNWDLASAQVNLDTETPYRNPAFVNISPCPCDITQNACDMDCCCDNDCTTTDKNSFRACISGLPGGQAAPYPEYYCQSSHVLKEDWFPLMCVEREYNALIGFYYAASNGIRRVDTLNSKVASENFYSYSRPTLTTTPASNYKKGESVRSIKESSTAPVIPGGAAERMGSLGTVVLPQRSLSGQCLTAAPVRYLEDRQSDCSFSVTRDLCSSGSIFSALYYIQSSSITNPSCPKAFSVQGKLSENTVTETNVNYFCTSDFSGYVKDTSSTIPDVTTTTFFNFTLPPDFDCYANFSNCAENVTEDTTNPTRGTRCPFDNGNTRPPVPTINATTGNCENVVLDVNYEFLWKGNEIVRLDAIVILGNVPLSTASAPVEITQKYATKFTHQFTPNGTVAVDNYRNITTTFDRTTGYGFGKPLNSGVRINSCNVTDNSFQYVNTNRSQQMAVWDTGADGLCFNAGRKMLEFGNDVFTSCLVKLSLQDLSNCSNIRKTLINRLNNLMKADRIGRLGNNNYLDLAYWINVERENIASVCAGYLNSLQDVTNNSKLSYEAQGLCVDIISGIHLDIMYAVTGKLNATPIYEVIGARISYVKSEWQLRCPSGDMNACNNPGYLETFEVTSSVRFILVPGNTPERLPRYKDSKFYDICSQDVCWEAFIYPISSSYEGVDKDQVLVQVLIIIVILVGFLTFLRPWWYIL</sequence>
<keyword evidence="6" id="KW-1133">Transmembrane helix</keyword>
<dbReference type="Pfam" id="PF25752">
    <property type="entry name" value="DUF1619_N"/>
    <property type="match status" value="1"/>
</dbReference>
<proteinExistence type="inferred from homology"/>
<dbReference type="RefSeq" id="XP_022342814.1">
    <property type="nucleotide sequence ID" value="XM_022487106.1"/>
</dbReference>
<evidence type="ECO:0000256" key="5">
    <source>
        <dbReference type="SAM" id="MobiDB-lite"/>
    </source>
</evidence>
<evidence type="ECO:0000256" key="1">
    <source>
        <dbReference type="ARBA" id="ARBA00007633"/>
    </source>
</evidence>
<evidence type="ECO:0000256" key="3">
    <source>
        <dbReference type="ARBA" id="ARBA00022794"/>
    </source>
</evidence>
<evidence type="ECO:0000256" key="7">
    <source>
        <dbReference type="SAM" id="SignalP"/>
    </source>
</evidence>
<dbReference type="GO" id="GO:0060271">
    <property type="term" value="P:cilium assembly"/>
    <property type="evidence" value="ECO:0007669"/>
    <property type="project" value="TreeGrafter"/>
</dbReference>
<keyword evidence="6" id="KW-0472">Membrane</keyword>
<accession>A0A8B8ES78</accession>
<feature type="signal peptide" evidence="7">
    <location>
        <begin position="1"/>
        <end position="29"/>
    </location>
</feature>
<dbReference type="PANTHER" id="PTHR14611">
    <property type="entry name" value="TECTONIC FAMILY MEMBER"/>
    <property type="match status" value="1"/>
</dbReference>
<evidence type="ECO:0000256" key="4">
    <source>
        <dbReference type="ARBA" id="ARBA00023180"/>
    </source>
</evidence>
<feature type="transmembrane region" description="Helical" evidence="6">
    <location>
        <begin position="960"/>
        <end position="978"/>
    </location>
</feature>
<feature type="compositionally biased region" description="Low complexity" evidence="5">
    <location>
        <begin position="208"/>
        <end position="224"/>
    </location>
</feature>
<gene>
    <name evidence="11" type="primary">LOC111136338</name>
</gene>
<keyword evidence="6" id="KW-0812">Transmembrane</keyword>
<keyword evidence="4" id="KW-0325">Glycoprotein</keyword>
<evidence type="ECO:0000256" key="2">
    <source>
        <dbReference type="ARBA" id="ARBA00022729"/>
    </source>
</evidence>
<dbReference type="InterPro" id="IPR040354">
    <property type="entry name" value="TCTN1-3"/>
</dbReference>
<comment type="similarity">
    <text evidence="1">Belongs to the tectonic family.</text>
</comment>
<keyword evidence="2 7" id="KW-0732">Signal</keyword>
<evidence type="ECO:0000259" key="9">
    <source>
        <dbReference type="Pfam" id="PF25752"/>
    </source>
</evidence>
<dbReference type="KEGG" id="cvn:111136338"/>
<feature type="region of interest" description="Disordered" evidence="5">
    <location>
        <begin position="208"/>
        <end position="228"/>
    </location>
</feature>
<feature type="domain" description="Tectonic-1-3 N-terminal" evidence="9">
    <location>
        <begin position="307"/>
        <end position="384"/>
    </location>
</feature>
<reference evidence="11" key="1">
    <citation type="submission" date="2025-08" db="UniProtKB">
        <authorList>
            <consortium name="RefSeq"/>
        </authorList>
    </citation>
    <scope>IDENTIFICATION</scope>
    <source>
        <tissue evidence="11">Whole sample</tissue>
    </source>
</reference>
<feature type="chain" id="PRO_5034335762" evidence="7">
    <location>
        <begin position="30"/>
        <end position="985"/>
    </location>
</feature>
<dbReference type="OrthoDB" id="9282501at2759"/>